<dbReference type="EMBL" id="BMAT01008180">
    <property type="protein sequence ID" value="GFR79688.1"/>
    <property type="molecule type" value="Genomic_DNA"/>
</dbReference>
<evidence type="ECO:0000313" key="2">
    <source>
        <dbReference type="Proteomes" id="UP000762676"/>
    </source>
</evidence>
<protein>
    <submittedName>
        <fullName evidence="1">Uncharacterized protein</fullName>
    </submittedName>
</protein>
<sequence length="81" mass="8807">MNQACRHRLSTATPITIAGEDVVELPFDPGVAEVTRTCVKTGDQTKNWVPSAMTTVHIIGTVSPVGDHPVHTWRIGKMRAD</sequence>
<organism evidence="1 2">
    <name type="scientific">Elysia marginata</name>
    <dbReference type="NCBI Taxonomy" id="1093978"/>
    <lineage>
        <taxon>Eukaryota</taxon>
        <taxon>Metazoa</taxon>
        <taxon>Spiralia</taxon>
        <taxon>Lophotrochozoa</taxon>
        <taxon>Mollusca</taxon>
        <taxon>Gastropoda</taxon>
        <taxon>Heterobranchia</taxon>
        <taxon>Euthyneura</taxon>
        <taxon>Panpulmonata</taxon>
        <taxon>Sacoglossa</taxon>
        <taxon>Placobranchoidea</taxon>
        <taxon>Plakobranchidae</taxon>
        <taxon>Elysia</taxon>
    </lineage>
</organism>
<reference evidence="1 2" key="1">
    <citation type="journal article" date="2021" name="Elife">
        <title>Chloroplast acquisition without the gene transfer in kleptoplastic sea slugs, Plakobranchus ocellatus.</title>
        <authorList>
            <person name="Maeda T."/>
            <person name="Takahashi S."/>
            <person name="Yoshida T."/>
            <person name="Shimamura S."/>
            <person name="Takaki Y."/>
            <person name="Nagai Y."/>
            <person name="Toyoda A."/>
            <person name="Suzuki Y."/>
            <person name="Arimoto A."/>
            <person name="Ishii H."/>
            <person name="Satoh N."/>
            <person name="Nishiyama T."/>
            <person name="Hasebe M."/>
            <person name="Maruyama T."/>
            <person name="Minagawa J."/>
            <person name="Obokata J."/>
            <person name="Shigenobu S."/>
        </authorList>
    </citation>
    <scope>NUCLEOTIDE SEQUENCE [LARGE SCALE GENOMIC DNA]</scope>
</reference>
<accession>A0AAV4G1W2</accession>
<dbReference type="AlphaFoldDB" id="A0AAV4G1W2"/>
<comment type="caution">
    <text evidence="1">The sequence shown here is derived from an EMBL/GenBank/DDBJ whole genome shotgun (WGS) entry which is preliminary data.</text>
</comment>
<evidence type="ECO:0000313" key="1">
    <source>
        <dbReference type="EMBL" id="GFR79688.1"/>
    </source>
</evidence>
<gene>
    <name evidence="1" type="ORF">ElyMa_004027400</name>
</gene>
<name>A0AAV4G1W2_9GAST</name>
<proteinExistence type="predicted"/>
<keyword evidence="2" id="KW-1185">Reference proteome</keyword>
<dbReference type="Proteomes" id="UP000762676">
    <property type="component" value="Unassembled WGS sequence"/>
</dbReference>